<evidence type="ECO:0000313" key="2">
    <source>
        <dbReference type="EMBL" id="GAA0717721.1"/>
    </source>
</evidence>
<proteinExistence type="predicted"/>
<dbReference type="EMBL" id="BAAACF010000001">
    <property type="protein sequence ID" value="GAA0717721.1"/>
    <property type="molecule type" value="Genomic_DNA"/>
</dbReference>
<dbReference type="Proteomes" id="UP001500339">
    <property type="component" value="Unassembled WGS sequence"/>
</dbReference>
<name>A0ABP3TTQ8_9CLOT</name>
<keyword evidence="1" id="KW-0812">Transmembrane</keyword>
<keyword evidence="1" id="KW-1133">Transmembrane helix</keyword>
<protein>
    <submittedName>
        <fullName evidence="2">Uncharacterized protein</fullName>
    </submittedName>
</protein>
<gene>
    <name evidence="2" type="ORF">GCM10008905_03610</name>
</gene>
<organism evidence="2 3">
    <name type="scientific">Clostridium malenominatum</name>
    <dbReference type="NCBI Taxonomy" id="1539"/>
    <lineage>
        <taxon>Bacteria</taxon>
        <taxon>Bacillati</taxon>
        <taxon>Bacillota</taxon>
        <taxon>Clostridia</taxon>
        <taxon>Eubacteriales</taxon>
        <taxon>Clostridiaceae</taxon>
        <taxon>Clostridium</taxon>
    </lineage>
</organism>
<dbReference type="RefSeq" id="WP_343765874.1">
    <property type="nucleotide sequence ID" value="NZ_BAAACF010000001.1"/>
</dbReference>
<accession>A0ABP3TTQ8</accession>
<evidence type="ECO:0000313" key="3">
    <source>
        <dbReference type="Proteomes" id="UP001500339"/>
    </source>
</evidence>
<keyword evidence="3" id="KW-1185">Reference proteome</keyword>
<evidence type="ECO:0000256" key="1">
    <source>
        <dbReference type="SAM" id="Phobius"/>
    </source>
</evidence>
<keyword evidence="1" id="KW-0472">Membrane</keyword>
<comment type="caution">
    <text evidence="2">The sequence shown here is derived from an EMBL/GenBank/DDBJ whole genome shotgun (WGS) entry which is preliminary data.</text>
</comment>
<sequence>MRVINKNKKGYALAIAIIVGIVIISLSAALLISINNEIVINKRSREKIAVKKLAEAGVEEVFYLYNNKLINLTPTEEEPDPQVEDFNGLGKIDGIGDYDYSYRNINKESKIGEIISRAIVNGSVNYTIKVQFNLQTGDIITWEEG</sequence>
<reference evidence="3" key="1">
    <citation type="journal article" date="2019" name="Int. J. Syst. Evol. Microbiol.">
        <title>The Global Catalogue of Microorganisms (GCM) 10K type strain sequencing project: providing services to taxonomists for standard genome sequencing and annotation.</title>
        <authorList>
            <consortium name="The Broad Institute Genomics Platform"/>
            <consortium name="The Broad Institute Genome Sequencing Center for Infectious Disease"/>
            <person name="Wu L."/>
            <person name="Ma J."/>
        </authorList>
    </citation>
    <scope>NUCLEOTIDE SEQUENCE [LARGE SCALE GENOMIC DNA]</scope>
    <source>
        <strain evidence="3">JCM 1405</strain>
    </source>
</reference>
<feature type="transmembrane region" description="Helical" evidence="1">
    <location>
        <begin position="12"/>
        <end position="34"/>
    </location>
</feature>